<name>A0A0D9X6H6_9ORYZ</name>
<reference evidence="1 2" key="1">
    <citation type="submission" date="2012-08" db="EMBL/GenBank/DDBJ databases">
        <title>Oryza genome evolution.</title>
        <authorList>
            <person name="Wing R.A."/>
        </authorList>
    </citation>
    <scope>NUCLEOTIDE SEQUENCE</scope>
</reference>
<dbReference type="AlphaFoldDB" id="A0A0D9X6H6"/>
<keyword evidence="2" id="KW-1185">Reference proteome</keyword>
<dbReference type="Proteomes" id="UP000032180">
    <property type="component" value="Chromosome 8"/>
</dbReference>
<dbReference type="Gramene" id="LPERR08G08620.1">
    <property type="protein sequence ID" value="LPERR08G08620.1"/>
    <property type="gene ID" value="LPERR08G08620"/>
</dbReference>
<dbReference type="EnsemblPlants" id="LPERR08G08620.1">
    <property type="protein sequence ID" value="LPERR08G08620.1"/>
    <property type="gene ID" value="LPERR08G08620"/>
</dbReference>
<reference evidence="2" key="2">
    <citation type="submission" date="2013-12" db="EMBL/GenBank/DDBJ databases">
        <authorList>
            <person name="Yu Y."/>
            <person name="Lee S."/>
            <person name="de Baynast K."/>
            <person name="Wissotski M."/>
            <person name="Liu L."/>
            <person name="Talag J."/>
            <person name="Goicoechea J."/>
            <person name="Angelova A."/>
            <person name="Jetty R."/>
            <person name="Kudrna D."/>
            <person name="Golser W."/>
            <person name="Rivera L."/>
            <person name="Zhang J."/>
            <person name="Wing R."/>
        </authorList>
    </citation>
    <scope>NUCLEOTIDE SEQUENCE</scope>
</reference>
<dbReference type="HOGENOM" id="CLU_1580802_0_0_1"/>
<evidence type="ECO:0000313" key="2">
    <source>
        <dbReference type="Proteomes" id="UP000032180"/>
    </source>
</evidence>
<evidence type="ECO:0000313" key="1">
    <source>
        <dbReference type="EnsemblPlants" id="LPERR08G08620.1"/>
    </source>
</evidence>
<reference evidence="1" key="3">
    <citation type="submission" date="2015-04" db="UniProtKB">
        <authorList>
            <consortium name="EnsemblPlants"/>
        </authorList>
    </citation>
    <scope>IDENTIFICATION</scope>
</reference>
<protein>
    <submittedName>
        <fullName evidence="1">Uncharacterized protein</fullName>
    </submittedName>
</protein>
<organism evidence="1 2">
    <name type="scientific">Leersia perrieri</name>
    <dbReference type="NCBI Taxonomy" id="77586"/>
    <lineage>
        <taxon>Eukaryota</taxon>
        <taxon>Viridiplantae</taxon>
        <taxon>Streptophyta</taxon>
        <taxon>Embryophyta</taxon>
        <taxon>Tracheophyta</taxon>
        <taxon>Spermatophyta</taxon>
        <taxon>Magnoliopsida</taxon>
        <taxon>Liliopsida</taxon>
        <taxon>Poales</taxon>
        <taxon>Poaceae</taxon>
        <taxon>BOP clade</taxon>
        <taxon>Oryzoideae</taxon>
        <taxon>Oryzeae</taxon>
        <taxon>Oryzinae</taxon>
        <taxon>Leersia</taxon>
    </lineage>
</organism>
<sequence>MAFVASSLLRLVADSFRVSSSLGQLKGELTSEGFMMPAPTWPPRGLLVSMMRSHNIKDPRQRAWEYAQEAMMHGIGGRQHGRRRGPTMTRTRMHMRIDRQCVVCQRAQRLNSGGLHNMNPVVAAARAAVFGLWRRLNPFRPAASAATQRHSWHAAVASMARIRLGRLLA</sequence>
<proteinExistence type="predicted"/>
<accession>A0A0D9X6H6</accession>